<feature type="region of interest" description="Disordered" evidence="10">
    <location>
        <begin position="221"/>
        <end position="248"/>
    </location>
</feature>
<organism evidence="12 13">
    <name type="scientific">Saponaria officinalis</name>
    <name type="common">Common soapwort</name>
    <name type="synonym">Lychnis saponaria</name>
    <dbReference type="NCBI Taxonomy" id="3572"/>
    <lineage>
        <taxon>Eukaryota</taxon>
        <taxon>Viridiplantae</taxon>
        <taxon>Streptophyta</taxon>
        <taxon>Embryophyta</taxon>
        <taxon>Tracheophyta</taxon>
        <taxon>Spermatophyta</taxon>
        <taxon>Magnoliopsida</taxon>
        <taxon>eudicotyledons</taxon>
        <taxon>Gunneridae</taxon>
        <taxon>Pentapetalae</taxon>
        <taxon>Caryophyllales</taxon>
        <taxon>Caryophyllaceae</taxon>
        <taxon>Caryophylleae</taxon>
        <taxon>Saponaria</taxon>
    </lineage>
</organism>
<dbReference type="InterPro" id="IPR000222">
    <property type="entry name" value="PP2C_BS"/>
</dbReference>
<name>A0AAW1KEJ2_SAPOF</name>
<dbReference type="Proteomes" id="UP001443914">
    <property type="component" value="Unassembled WGS sequence"/>
</dbReference>
<dbReference type="AlphaFoldDB" id="A0AAW1KEJ2"/>
<dbReference type="SMART" id="SM00332">
    <property type="entry name" value="PP2Cc"/>
    <property type="match status" value="1"/>
</dbReference>
<dbReference type="GO" id="GO:0046872">
    <property type="term" value="F:metal ion binding"/>
    <property type="evidence" value="ECO:0007669"/>
    <property type="project" value="UniProtKB-KW"/>
</dbReference>
<evidence type="ECO:0000256" key="10">
    <source>
        <dbReference type="SAM" id="MobiDB-lite"/>
    </source>
</evidence>
<evidence type="ECO:0000256" key="4">
    <source>
        <dbReference type="ARBA" id="ARBA00022723"/>
    </source>
</evidence>
<keyword evidence="4" id="KW-0479">Metal-binding</keyword>
<dbReference type="PROSITE" id="PS01032">
    <property type="entry name" value="PPM_1"/>
    <property type="match status" value="1"/>
</dbReference>
<comment type="caution">
    <text evidence="12">The sequence shown here is derived from an EMBL/GenBank/DDBJ whole genome shotgun (WGS) entry which is preliminary data.</text>
</comment>
<dbReference type="EMBL" id="JBDFQZ010000006">
    <property type="protein sequence ID" value="KAK9716663.1"/>
    <property type="molecule type" value="Genomic_DNA"/>
</dbReference>
<keyword evidence="5 9" id="KW-0378">Hydrolase</keyword>
<evidence type="ECO:0000256" key="1">
    <source>
        <dbReference type="ARBA" id="ARBA00001936"/>
    </source>
</evidence>
<gene>
    <name evidence="12" type="ORF">RND81_06G248900</name>
</gene>
<dbReference type="CDD" id="cd00143">
    <property type="entry name" value="PP2Cc"/>
    <property type="match status" value="1"/>
</dbReference>
<feature type="domain" description="PPM-type phosphatase" evidence="11">
    <location>
        <begin position="123"/>
        <end position="453"/>
    </location>
</feature>
<keyword evidence="8" id="KW-0464">Manganese</keyword>
<evidence type="ECO:0000259" key="11">
    <source>
        <dbReference type="PROSITE" id="PS51746"/>
    </source>
</evidence>
<accession>A0AAW1KEJ2</accession>
<evidence type="ECO:0000256" key="8">
    <source>
        <dbReference type="ARBA" id="ARBA00023211"/>
    </source>
</evidence>
<dbReference type="InterPro" id="IPR015655">
    <property type="entry name" value="PP2C"/>
</dbReference>
<proteinExistence type="inferred from homology"/>
<dbReference type="PANTHER" id="PTHR47992">
    <property type="entry name" value="PROTEIN PHOSPHATASE"/>
    <property type="match status" value="1"/>
</dbReference>
<evidence type="ECO:0000313" key="13">
    <source>
        <dbReference type="Proteomes" id="UP001443914"/>
    </source>
</evidence>
<dbReference type="SUPFAM" id="SSF81606">
    <property type="entry name" value="PP2C-like"/>
    <property type="match status" value="1"/>
</dbReference>
<sequence length="465" mass="50913">MCRHRWGDMYKVVELGKYQVKRVRVHLTLLRRRNTINNHHIYILCYGGSSSTNRAKIVTKRKRKLLKANNTRLRVRRRSSSMDFSSTTPSASSQESLFGILVADKVNKETGQQSMNNNQPTVQHGLISVVGRRRSMEDAFTVVPNLLHLTQDEQNQKKKEVDHKEAFYDFFAVFDGHGGHEVSHKCRERLHHLVGEEAARWDREVNWDIVMTTSFARMDSEVAQGEGEGEREGEGEAGSGGGGGNSQGFTKTVGSTALVVVVGKEEIVVANCGDCRVVLFRDGAALPLSRDHLPERPDEKQRVEEAGGYVVEDSDGSLVLGVLSTSRSIGHYRLKPYVISEPEVQICKRSASDDFVVIATDGVWDVLNNETVCDLVGKCFSGQVSRKVSDGVLGNCSEAAAAMVAELAIARGSKDKVSDGVLGNCSTAAAAMVAELAIARGSIDNISVIVVQLKKFNSNTGSFTK</sequence>
<comment type="cofactor">
    <cofactor evidence="1">
        <name>Mn(2+)</name>
        <dbReference type="ChEBI" id="CHEBI:29035"/>
    </cofactor>
</comment>
<dbReference type="InterPro" id="IPR036457">
    <property type="entry name" value="PPM-type-like_dom_sf"/>
</dbReference>
<comment type="similarity">
    <text evidence="9">Belongs to the PP2C family.</text>
</comment>
<keyword evidence="7 9" id="KW-0904">Protein phosphatase</keyword>
<evidence type="ECO:0000256" key="5">
    <source>
        <dbReference type="ARBA" id="ARBA00022801"/>
    </source>
</evidence>
<dbReference type="SMART" id="SM00331">
    <property type="entry name" value="PP2C_SIG"/>
    <property type="match status" value="1"/>
</dbReference>
<feature type="compositionally biased region" description="Gly residues" evidence="10">
    <location>
        <begin position="236"/>
        <end position="246"/>
    </location>
</feature>
<evidence type="ECO:0000256" key="3">
    <source>
        <dbReference type="ARBA" id="ARBA00013081"/>
    </source>
</evidence>
<keyword evidence="6" id="KW-0460">Magnesium</keyword>
<reference evidence="12" key="1">
    <citation type="submission" date="2024-03" db="EMBL/GenBank/DDBJ databases">
        <title>WGS assembly of Saponaria officinalis var. Norfolk2.</title>
        <authorList>
            <person name="Jenkins J."/>
            <person name="Shu S."/>
            <person name="Grimwood J."/>
            <person name="Barry K."/>
            <person name="Goodstein D."/>
            <person name="Schmutz J."/>
            <person name="Leebens-Mack J."/>
            <person name="Osbourn A."/>
        </authorList>
    </citation>
    <scope>NUCLEOTIDE SEQUENCE [LARGE SCALE GENOMIC DNA]</scope>
    <source>
        <strain evidence="12">JIC</strain>
    </source>
</reference>
<keyword evidence="13" id="KW-1185">Reference proteome</keyword>
<evidence type="ECO:0000256" key="7">
    <source>
        <dbReference type="ARBA" id="ARBA00022912"/>
    </source>
</evidence>
<dbReference type="Gene3D" id="3.60.40.10">
    <property type="entry name" value="PPM-type phosphatase domain"/>
    <property type="match status" value="1"/>
</dbReference>
<dbReference type="EC" id="3.1.3.16" evidence="3"/>
<dbReference type="Pfam" id="PF00481">
    <property type="entry name" value="PP2C"/>
    <property type="match status" value="1"/>
</dbReference>
<dbReference type="PROSITE" id="PS51746">
    <property type="entry name" value="PPM_2"/>
    <property type="match status" value="1"/>
</dbReference>
<evidence type="ECO:0000256" key="2">
    <source>
        <dbReference type="ARBA" id="ARBA00001946"/>
    </source>
</evidence>
<dbReference type="InterPro" id="IPR001932">
    <property type="entry name" value="PPM-type_phosphatase-like_dom"/>
</dbReference>
<evidence type="ECO:0000256" key="6">
    <source>
        <dbReference type="ARBA" id="ARBA00022842"/>
    </source>
</evidence>
<protein>
    <recommendedName>
        <fullName evidence="3">protein-serine/threonine phosphatase</fullName>
        <ecNumber evidence="3">3.1.3.16</ecNumber>
    </recommendedName>
</protein>
<evidence type="ECO:0000313" key="12">
    <source>
        <dbReference type="EMBL" id="KAK9716663.1"/>
    </source>
</evidence>
<dbReference type="GO" id="GO:0004722">
    <property type="term" value="F:protein serine/threonine phosphatase activity"/>
    <property type="evidence" value="ECO:0007669"/>
    <property type="project" value="UniProtKB-EC"/>
</dbReference>
<evidence type="ECO:0000256" key="9">
    <source>
        <dbReference type="RuleBase" id="RU003465"/>
    </source>
</evidence>
<comment type="cofactor">
    <cofactor evidence="2">
        <name>Mg(2+)</name>
        <dbReference type="ChEBI" id="CHEBI:18420"/>
    </cofactor>
</comment>